<feature type="transmembrane region" description="Helical" evidence="10">
    <location>
        <begin position="175"/>
        <end position="194"/>
    </location>
</feature>
<dbReference type="Gene3D" id="6.10.340.10">
    <property type="match status" value="1"/>
</dbReference>
<accession>A0A423PIZ5</accession>
<evidence type="ECO:0000259" key="11">
    <source>
        <dbReference type="PROSITE" id="PS50109"/>
    </source>
</evidence>
<dbReference type="CDD" id="cd06225">
    <property type="entry name" value="HAMP"/>
    <property type="match status" value="1"/>
</dbReference>
<keyword evidence="5" id="KW-0597">Phosphoprotein</keyword>
<dbReference type="InterPro" id="IPR036890">
    <property type="entry name" value="HATPase_C_sf"/>
</dbReference>
<comment type="catalytic activity">
    <reaction evidence="1">
        <text>ATP + protein L-histidine = ADP + protein N-phospho-L-histidine.</text>
        <dbReference type="EC" id="2.7.13.3"/>
    </reaction>
</comment>
<dbReference type="InterPro" id="IPR036097">
    <property type="entry name" value="HisK_dim/P_sf"/>
</dbReference>
<dbReference type="InterPro" id="IPR004358">
    <property type="entry name" value="Sig_transdc_His_kin-like_C"/>
</dbReference>
<keyword evidence="8" id="KW-0418">Kinase</keyword>
<dbReference type="Pfam" id="PF00672">
    <property type="entry name" value="HAMP"/>
    <property type="match status" value="1"/>
</dbReference>
<dbReference type="SUPFAM" id="SSF55874">
    <property type="entry name" value="ATPase domain of HSP90 chaperone/DNA topoisomerase II/histidine kinase"/>
    <property type="match status" value="1"/>
</dbReference>
<evidence type="ECO:0000313" key="13">
    <source>
        <dbReference type="EMBL" id="ROO25553.1"/>
    </source>
</evidence>
<dbReference type="GO" id="GO:0000155">
    <property type="term" value="F:phosphorelay sensor kinase activity"/>
    <property type="evidence" value="ECO:0007669"/>
    <property type="project" value="InterPro"/>
</dbReference>
<keyword evidence="6" id="KW-0808">Transferase</keyword>
<dbReference type="InterPro" id="IPR050980">
    <property type="entry name" value="2C_sensor_his_kinase"/>
</dbReference>
<keyword evidence="10" id="KW-0472">Membrane</keyword>
<dbReference type="SMART" id="SM00388">
    <property type="entry name" value="HisKA"/>
    <property type="match status" value="1"/>
</dbReference>
<gene>
    <name evidence="13" type="ORF">SAHL_14300</name>
</gene>
<comment type="subcellular location">
    <subcellularLocation>
        <location evidence="2">Cell membrane</location>
        <topology evidence="2">Multi-pass membrane protein</topology>
    </subcellularLocation>
</comment>
<dbReference type="InterPro" id="IPR003594">
    <property type="entry name" value="HATPase_dom"/>
</dbReference>
<evidence type="ECO:0000256" key="2">
    <source>
        <dbReference type="ARBA" id="ARBA00004651"/>
    </source>
</evidence>
<dbReference type="AlphaFoldDB" id="A0A423PIZ5"/>
<protein>
    <recommendedName>
        <fullName evidence="3">histidine kinase</fullName>
        <ecNumber evidence="3">2.7.13.3</ecNumber>
    </recommendedName>
</protein>
<dbReference type="Pfam" id="PF00512">
    <property type="entry name" value="HisKA"/>
    <property type="match status" value="1"/>
</dbReference>
<sequence>MSNAHSLSLKSLIRRYQFALLLILAAAAGVGGLWANLWQSGYQASLRLNGLLVEAQAVRGDLYRQIRAIDEVRARGPREDYWQRLYRIDEHFYRMRGYAETADEQASIARMEAAYGLILAAMNRVVTNPGSAAAADAPIDQWSTGDFEAAYNALTAEVAAERDRLSERLGLWNRLAPWLAWLPLVFGLALAVWLNRRFVRDFLQPLQRLLDGTGELARGDLSHRLNAQGVTELRRLAETVNGMAAELEANRRALVERERQAALGALVPVIAHNIRNPLAGIRANAQMLDREADTDEVVETGADIIDAADRLERWLDALLAYLHPLKLDRRDHVFDDIVDGAVAALGGRLAAAGLTLDRERGAAARVAVDGPLLEQALHGLLANALEASPPETTLRVATRATDAQVELVIDDAGPGMAVAPDPEARAPLPTTKRRGTGLGIPFAYKVIHGHGGSLDYSAAPDGGTRVCCRLPRETIA</sequence>
<name>A0A423PIZ5_9GAMM</name>
<dbReference type="InterPro" id="IPR003660">
    <property type="entry name" value="HAMP_dom"/>
</dbReference>
<dbReference type="PANTHER" id="PTHR44936">
    <property type="entry name" value="SENSOR PROTEIN CREC"/>
    <property type="match status" value="1"/>
</dbReference>
<keyword evidence="10" id="KW-1133">Transmembrane helix</keyword>
<evidence type="ECO:0000256" key="4">
    <source>
        <dbReference type="ARBA" id="ARBA00022475"/>
    </source>
</evidence>
<dbReference type="EC" id="2.7.13.3" evidence="3"/>
<evidence type="ECO:0000256" key="10">
    <source>
        <dbReference type="SAM" id="Phobius"/>
    </source>
</evidence>
<dbReference type="PROSITE" id="PS50885">
    <property type="entry name" value="HAMP"/>
    <property type="match status" value="1"/>
</dbReference>
<evidence type="ECO:0000259" key="12">
    <source>
        <dbReference type="PROSITE" id="PS50885"/>
    </source>
</evidence>
<dbReference type="SUPFAM" id="SSF158472">
    <property type="entry name" value="HAMP domain-like"/>
    <property type="match status" value="1"/>
</dbReference>
<evidence type="ECO:0000256" key="1">
    <source>
        <dbReference type="ARBA" id="ARBA00000085"/>
    </source>
</evidence>
<evidence type="ECO:0000256" key="7">
    <source>
        <dbReference type="ARBA" id="ARBA00022741"/>
    </source>
</evidence>
<dbReference type="Gene3D" id="3.30.565.10">
    <property type="entry name" value="Histidine kinase-like ATPase, C-terminal domain"/>
    <property type="match status" value="1"/>
</dbReference>
<dbReference type="Proteomes" id="UP000285123">
    <property type="component" value="Unassembled WGS sequence"/>
</dbReference>
<dbReference type="CDD" id="cd00075">
    <property type="entry name" value="HATPase"/>
    <property type="match status" value="1"/>
</dbReference>
<evidence type="ECO:0000256" key="9">
    <source>
        <dbReference type="ARBA" id="ARBA00022840"/>
    </source>
</evidence>
<evidence type="ECO:0000256" key="8">
    <source>
        <dbReference type="ARBA" id="ARBA00022777"/>
    </source>
</evidence>
<dbReference type="PANTHER" id="PTHR44936:SF10">
    <property type="entry name" value="SENSOR PROTEIN RSTB"/>
    <property type="match status" value="1"/>
</dbReference>
<proteinExistence type="predicted"/>
<feature type="domain" description="HAMP" evidence="12">
    <location>
        <begin position="200"/>
        <end position="252"/>
    </location>
</feature>
<dbReference type="InterPro" id="IPR003661">
    <property type="entry name" value="HisK_dim/P_dom"/>
</dbReference>
<dbReference type="PROSITE" id="PS50109">
    <property type="entry name" value="HIS_KIN"/>
    <property type="match status" value="1"/>
</dbReference>
<dbReference type="SMART" id="SM00304">
    <property type="entry name" value="HAMP"/>
    <property type="match status" value="1"/>
</dbReference>
<dbReference type="RefSeq" id="WP_184947726.1">
    <property type="nucleotide sequence ID" value="NZ_AYKF01000112.1"/>
</dbReference>
<dbReference type="CDD" id="cd00082">
    <property type="entry name" value="HisKA"/>
    <property type="match status" value="1"/>
</dbReference>
<dbReference type="SMART" id="SM00387">
    <property type="entry name" value="HATPase_c"/>
    <property type="match status" value="1"/>
</dbReference>
<dbReference type="Gene3D" id="1.10.287.130">
    <property type="match status" value="1"/>
</dbReference>
<keyword evidence="10" id="KW-0812">Transmembrane</keyword>
<evidence type="ECO:0000256" key="3">
    <source>
        <dbReference type="ARBA" id="ARBA00012438"/>
    </source>
</evidence>
<dbReference type="GO" id="GO:0005524">
    <property type="term" value="F:ATP binding"/>
    <property type="evidence" value="ECO:0007669"/>
    <property type="project" value="UniProtKB-KW"/>
</dbReference>
<evidence type="ECO:0000256" key="5">
    <source>
        <dbReference type="ARBA" id="ARBA00022553"/>
    </source>
</evidence>
<dbReference type="GO" id="GO:0005886">
    <property type="term" value="C:plasma membrane"/>
    <property type="evidence" value="ECO:0007669"/>
    <property type="project" value="UniProtKB-SubCell"/>
</dbReference>
<feature type="domain" description="Histidine kinase" evidence="11">
    <location>
        <begin position="269"/>
        <end position="474"/>
    </location>
</feature>
<dbReference type="PRINTS" id="PR00344">
    <property type="entry name" value="BCTRLSENSOR"/>
</dbReference>
<evidence type="ECO:0000313" key="14">
    <source>
        <dbReference type="Proteomes" id="UP000285123"/>
    </source>
</evidence>
<evidence type="ECO:0000256" key="6">
    <source>
        <dbReference type="ARBA" id="ARBA00022679"/>
    </source>
</evidence>
<dbReference type="Pfam" id="PF02518">
    <property type="entry name" value="HATPase_c"/>
    <property type="match status" value="1"/>
</dbReference>
<keyword evidence="9" id="KW-0067">ATP-binding</keyword>
<dbReference type="InterPro" id="IPR005467">
    <property type="entry name" value="His_kinase_dom"/>
</dbReference>
<reference evidence="13 14" key="1">
    <citation type="submission" date="2013-10" db="EMBL/GenBank/DDBJ databases">
        <title>Salinisphaera halophila YIM 95161 Genome Sequencing.</title>
        <authorList>
            <person name="Lai Q."/>
            <person name="Li C."/>
            <person name="Shao Z."/>
        </authorList>
    </citation>
    <scope>NUCLEOTIDE SEQUENCE [LARGE SCALE GENOMIC DNA]</scope>
    <source>
        <strain evidence="13 14">YIM 95161</strain>
    </source>
</reference>
<dbReference type="EMBL" id="AYKF01000112">
    <property type="protein sequence ID" value="ROO25553.1"/>
    <property type="molecule type" value="Genomic_DNA"/>
</dbReference>
<keyword evidence="7" id="KW-0547">Nucleotide-binding</keyword>
<organism evidence="13 14">
    <name type="scientific">Salinisphaera orenii YIM 95161</name>
    <dbReference type="NCBI Taxonomy" id="1051139"/>
    <lineage>
        <taxon>Bacteria</taxon>
        <taxon>Pseudomonadati</taxon>
        <taxon>Pseudomonadota</taxon>
        <taxon>Gammaproteobacteria</taxon>
        <taxon>Salinisphaerales</taxon>
        <taxon>Salinisphaeraceae</taxon>
        <taxon>Salinisphaera</taxon>
    </lineage>
</organism>
<keyword evidence="4" id="KW-1003">Cell membrane</keyword>
<comment type="caution">
    <text evidence="13">The sequence shown here is derived from an EMBL/GenBank/DDBJ whole genome shotgun (WGS) entry which is preliminary data.</text>
</comment>
<feature type="transmembrane region" description="Helical" evidence="10">
    <location>
        <begin position="18"/>
        <end position="38"/>
    </location>
</feature>
<dbReference type="SUPFAM" id="SSF47384">
    <property type="entry name" value="Homodimeric domain of signal transducing histidine kinase"/>
    <property type="match status" value="1"/>
</dbReference>